<evidence type="ECO:0000256" key="2">
    <source>
        <dbReference type="ARBA" id="ARBA00022475"/>
    </source>
</evidence>
<keyword evidence="5 8" id="KW-0472">Membrane</keyword>
<keyword evidence="6 8" id="KW-0675">Receptor</keyword>
<evidence type="ECO:0000313" key="10">
    <source>
        <dbReference type="Proteomes" id="UP000069940"/>
    </source>
</evidence>
<feature type="transmembrane region" description="Helical" evidence="8">
    <location>
        <begin position="138"/>
        <end position="159"/>
    </location>
</feature>
<comment type="similarity">
    <text evidence="8">Belongs to the insect chemoreceptor superfamily. Gustatory receptor (GR) family.</text>
</comment>
<keyword evidence="4 8" id="KW-1133">Transmembrane helix</keyword>
<keyword evidence="7 8" id="KW-0807">Transducer</keyword>
<accession>A0ABM1Y131</accession>
<reference evidence="9" key="2">
    <citation type="submission" date="2025-05" db="UniProtKB">
        <authorList>
            <consortium name="EnsemblMetazoa"/>
        </authorList>
    </citation>
    <scope>IDENTIFICATION</scope>
    <source>
        <strain evidence="9">Foshan</strain>
    </source>
</reference>
<feature type="transmembrane region" description="Helical" evidence="8">
    <location>
        <begin position="75"/>
        <end position="98"/>
    </location>
</feature>
<organism evidence="9 10">
    <name type="scientific">Aedes albopictus</name>
    <name type="common">Asian tiger mosquito</name>
    <name type="synonym">Stegomyia albopicta</name>
    <dbReference type="NCBI Taxonomy" id="7160"/>
    <lineage>
        <taxon>Eukaryota</taxon>
        <taxon>Metazoa</taxon>
        <taxon>Ecdysozoa</taxon>
        <taxon>Arthropoda</taxon>
        <taxon>Hexapoda</taxon>
        <taxon>Insecta</taxon>
        <taxon>Pterygota</taxon>
        <taxon>Neoptera</taxon>
        <taxon>Endopterygota</taxon>
        <taxon>Diptera</taxon>
        <taxon>Nematocera</taxon>
        <taxon>Culicoidea</taxon>
        <taxon>Culicidae</taxon>
        <taxon>Culicinae</taxon>
        <taxon>Aedini</taxon>
        <taxon>Aedes</taxon>
        <taxon>Stegomyia</taxon>
    </lineage>
</organism>
<sequence length="406" mass="46812">MFQSNATCFLESFRPVYLVTKIVHVHFETLNFRQQTIGRTLLDQFRFLLTVFLDGYLVFVGCRNSAGFLKLTDSMLINTGCYVSVVSLYLFSFSLPLWNRYKSTEMFEVFQTLTDCDEHLKVLGVNVDHRKHLIMNSVALGMVGLLILTILGVGGYIRFTVYWKHFEPILPDNTSTLSVLRTFINLHFFVCYCSLILWSIRERFVGLEQAIVKLSTSGDAQTLIQITAKIHDQLCDAVQLFNRCYSGHIMFLMVAAFTYSIFCVFGLIHSYASSANAITIRVSWNNMIYDLGYLQIMLQPIVLSALVYRAVSFKPQFKSYQFSLLLSTFQSNRVSISLNKDVCYRPYRNRTFEQLRVLSMQLYHREAKISCGVIDIDWVLLYTLAGSFTTYLVILLQFDLANFENL</sequence>
<reference evidence="10" key="1">
    <citation type="journal article" date="2015" name="Proc. Natl. Acad. Sci. U.S.A.">
        <title>Genome sequence of the Asian Tiger mosquito, Aedes albopictus, reveals insights into its biology, genetics, and evolution.</title>
        <authorList>
            <person name="Chen X.G."/>
            <person name="Jiang X."/>
            <person name="Gu J."/>
            <person name="Xu M."/>
            <person name="Wu Y."/>
            <person name="Deng Y."/>
            <person name="Zhang C."/>
            <person name="Bonizzoni M."/>
            <person name="Dermauw W."/>
            <person name="Vontas J."/>
            <person name="Armbruster P."/>
            <person name="Huang X."/>
            <person name="Yang Y."/>
            <person name="Zhang H."/>
            <person name="He W."/>
            <person name="Peng H."/>
            <person name="Liu Y."/>
            <person name="Wu K."/>
            <person name="Chen J."/>
            <person name="Lirakis M."/>
            <person name="Topalis P."/>
            <person name="Van Leeuwen T."/>
            <person name="Hall A.B."/>
            <person name="Jiang X."/>
            <person name="Thorpe C."/>
            <person name="Mueller R.L."/>
            <person name="Sun C."/>
            <person name="Waterhouse R.M."/>
            <person name="Yan G."/>
            <person name="Tu Z.J."/>
            <person name="Fang X."/>
            <person name="James A.A."/>
        </authorList>
    </citation>
    <scope>NUCLEOTIDE SEQUENCE [LARGE SCALE GENOMIC DNA]</scope>
    <source>
        <strain evidence="10">Foshan</strain>
    </source>
</reference>
<dbReference type="PANTHER" id="PTHR21143">
    <property type="entry name" value="INVERTEBRATE GUSTATORY RECEPTOR"/>
    <property type="match status" value="1"/>
</dbReference>
<dbReference type="PANTHER" id="PTHR21143:SF104">
    <property type="entry name" value="GUSTATORY RECEPTOR 8A-RELATED"/>
    <property type="match status" value="1"/>
</dbReference>
<keyword evidence="2 8" id="KW-1003">Cell membrane</keyword>
<keyword evidence="10" id="KW-1185">Reference proteome</keyword>
<evidence type="ECO:0000256" key="5">
    <source>
        <dbReference type="ARBA" id="ARBA00023136"/>
    </source>
</evidence>
<feature type="transmembrane region" description="Helical" evidence="8">
    <location>
        <begin position="249"/>
        <end position="272"/>
    </location>
</feature>
<evidence type="ECO:0000313" key="9">
    <source>
        <dbReference type="EnsemblMetazoa" id="AALFPA23_004711.P5812"/>
    </source>
</evidence>
<feature type="transmembrane region" description="Helical" evidence="8">
    <location>
        <begin position="179"/>
        <end position="200"/>
    </location>
</feature>
<dbReference type="InterPro" id="IPR013604">
    <property type="entry name" value="7TM_chemorcpt"/>
</dbReference>
<evidence type="ECO:0000256" key="4">
    <source>
        <dbReference type="ARBA" id="ARBA00022989"/>
    </source>
</evidence>
<dbReference type="RefSeq" id="XP_062698406.1">
    <property type="nucleotide sequence ID" value="XM_062842422.1"/>
</dbReference>
<keyword evidence="3 8" id="KW-0812">Transmembrane</keyword>
<evidence type="ECO:0000256" key="6">
    <source>
        <dbReference type="ARBA" id="ARBA00023170"/>
    </source>
</evidence>
<comment type="function">
    <text evidence="8">Gustatory receptor which mediates acceptance or avoidance behavior, depending on its substrates.</text>
</comment>
<evidence type="ECO:0000256" key="3">
    <source>
        <dbReference type="ARBA" id="ARBA00022692"/>
    </source>
</evidence>
<evidence type="ECO:0000256" key="1">
    <source>
        <dbReference type="ARBA" id="ARBA00004651"/>
    </source>
</evidence>
<dbReference type="GeneID" id="134284117"/>
<feature type="transmembrane region" description="Helical" evidence="8">
    <location>
        <begin position="47"/>
        <end position="69"/>
    </location>
</feature>
<proteinExistence type="inferred from homology"/>
<dbReference type="EnsemblMetazoa" id="AALFPA23_004711.R5812">
    <property type="protein sequence ID" value="AALFPA23_004711.P5812"/>
    <property type="gene ID" value="AALFPA23_004711"/>
</dbReference>
<name>A0ABM1Y131_AEDAL</name>
<protein>
    <recommendedName>
        <fullName evidence="8">Gustatory receptor</fullName>
    </recommendedName>
</protein>
<evidence type="ECO:0000256" key="7">
    <source>
        <dbReference type="ARBA" id="ARBA00023224"/>
    </source>
</evidence>
<dbReference type="Pfam" id="PF08395">
    <property type="entry name" value="7tm_7"/>
    <property type="match status" value="1"/>
</dbReference>
<comment type="subcellular location">
    <subcellularLocation>
        <location evidence="1 8">Cell membrane</location>
        <topology evidence="1 8">Multi-pass membrane protein</topology>
    </subcellularLocation>
</comment>
<feature type="transmembrane region" description="Helical" evidence="8">
    <location>
        <begin position="378"/>
        <end position="398"/>
    </location>
</feature>
<evidence type="ECO:0000256" key="8">
    <source>
        <dbReference type="RuleBase" id="RU363108"/>
    </source>
</evidence>
<feature type="transmembrane region" description="Helical" evidence="8">
    <location>
        <begin position="292"/>
        <end position="311"/>
    </location>
</feature>
<dbReference type="Proteomes" id="UP000069940">
    <property type="component" value="Unassembled WGS sequence"/>
</dbReference>